<feature type="transmembrane region" description="Helical" evidence="2">
    <location>
        <begin position="20"/>
        <end position="40"/>
    </location>
</feature>
<evidence type="ECO:0000313" key="4">
    <source>
        <dbReference type="Proteomes" id="UP000287908"/>
    </source>
</evidence>
<dbReference type="RefSeq" id="WP_126784690.1">
    <property type="nucleotide sequence ID" value="NZ_PIQF01000002.1"/>
</dbReference>
<feature type="compositionally biased region" description="Basic residues" evidence="1">
    <location>
        <begin position="85"/>
        <end position="102"/>
    </location>
</feature>
<evidence type="ECO:0000256" key="2">
    <source>
        <dbReference type="SAM" id="Phobius"/>
    </source>
</evidence>
<keyword evidence="2" id="KW-0812">Transmembrane</keyword>
<gene>
    <name evidence="3" type="ORF">CWI81_07510</name>
</gene>
<dbReference type="EMBL" id="PIQF01000002">
    <property type="protein sequence ID" value="RUO75964.1"/>
    <property type="molecule type" value="Genomic_DNA"/>
</dbReference>
<evidence type="ECO:0000313" key="3">
    <source>
        <dbReference type="EMBL" id="RUO75964.1"/>
    </source>
</evidence>
<proteinExistence type="predicted"/>
<reference evidence="3 4" key="1">
    <citation type="journal article" date="2011" name="Front. Microbiol.">
        <title>Genomic signatures of strain selection and enhancement in Bacillus atrophaeus var. globigii, a historical biowarfare simulant.</title>
        <authorList>
            <person name="Gibbons H.S."/>
            <person name="Broomall S.M."/>
            <person name="McNew L.A."/>
            <person name="Daligault H."/>
            <person name="Chapman C."/>
            <person name="Bruce D."/>
            <person name="Karavis M."/>
            <person name="Krepps M."/>
            <person name="McGregor P.A."/>
            <person name="Hong C."/>
            <person name="Park K.H."/>
            <person name="Akmal A."/>
            <person name="Feldman A."/>
            <person name="Lin J.S."/>
            <person name="Chang W.E."/>
            <person name="Higgs B.W."/>
            <person name="Demirev P."/>
            <person name="Lindquist J."/>
            <person name="Liem A."/>
            <person name="Fochler E."/>
            <person name="Read T.D."/>
            <person name="Tapia R."/>
            <person name="Johnson S."/>
            <person name="Bishop-Lilly K.A."/>
            <person name="Detter C."/>
            <person name="Han C."/>
            <person name="Sozhamannan S."/>
            <person name="Rosenzweig C.N."/>
            <person name="Skowronski E.W."/>
        </authorList>
    </citation>
    <scope>NUCLEOTIDE SEQUENCE [LARGE SCALE GENOMIC DNA]</scope>
    <source>
        <strain evidence="3 4">CL-SP19</strain>
    </source>
</reference>
<keyword evidence="2" id="KW-1133">Transmembrane helix</keyword>
<organism evidence="3 4">
    <name type="scientific">Idiomarina seosinensis</name>
    <dbReference type="NCBI Taxonomy" id="281739"/>
    <lineage>
        <taxon>Bacteria</taxon>
        <taxon>Pseudomonadati</taxon>
        <taxon>Pseudomonadota</taxon>
        <taxon>Gammaproteobacteria</taxon>
        <taxon>Alteromonadales</taxon>
        <taxon>Idiomarinaceae</taxon>
        <taxon>Idiomarina</taxon>
    </lineage>
</organism>
<keyword evidence="4" id="KW-1185">Reference proteome</keyword>
<keyword evidence="2" id="KW-0472">Membrane</keyword>
<dbReference type="Proteomes" id="UP000287908">
    <property type="component" value="Unassembled WGS sequence"/>
</dbReference>
<accession>A0A432ZDG7</accession>
<feature type="region of interest" description="Disordered" evidence="1">
    <location>
        <begin position="64"/>
        <end position="105"/>
    </location>
</feature>
<protein>
    <submittedName>
        <fullName evidence="3">Uncharacterized protein</fullName>
    </submittedName>
</protein>
<evidence type="ECO:0000256" key="1">
    <source>
        <dbReference type="SAM" id="MobiDB-lite"/>
    </source>
</evidence>
<dbReference type="AlphaFoldDB" id="A0A432ZDG7"/>
<comment type="caution">
    <text evidence="3">The sequence shown here is derived from an EMBL/GenBank/DDBJ whole genome shotgun (WGS) entry which is preliminary data.</text>
</comment>
<sequence>MLLRNGALLLRNGCLARPGRLYIAAAMAVCALALLAHGCLRLRRGENQINTVVVWALSLNYRAQRKKPEPPKAGYKQPSRSDKKPLRRSKKSRAYRHKKTRPKPGFINVEAFISP</sequence>
<name>A0A432ZDG7_9GAMM</name>